<dbReference type="Pfam" id="PF04616">
    <property type="entry name" value="Glyco_hydro_43"/>
    <property type="match status" value="1"/>
</dbReference>
<comment type="similarity">
    <text evidence="2">Belongs to the glycosyl hydrolase 43 family.</text>
</comment>
<dbReference type="InterPro" id="IPR050727">
    <property type="entry name" value="GH43_arabinanases"/>
</dbReference>
<keyword evidence="3" id="KW-0378">Hydrolase</keyword>
<dbReference type="GO" id="GO:0005975">
    <property type="term" value="P:carbohydrate metabolic process"/>
    <property type="evidence" value="ECO:0007669"/>
    <property type="project" value="InterPro"/>
</dbReference>
<dbReference type="EMBL" id="LYPC01000014">
    <property type="protein sequence ID" value="OCT15081.1"/>
    <property type="molecule type" value="Genomic_DNA"/>
</dbReference>
<feature type="site" description="Important for catalytic activity, responsible for pKa modulation of the active site Glu and correct orientation of both the proton donor and substrate" evidence="6">
    <location>
        <position position="122"/>
    </location>
</feature>
<gene>
    <name evidence="8" type="ORF">A8709_13290</name>
</gene>
<dbReference type="PROSITE" id="PS50022">
    <property type="entry name" value="FA58C_3"/>
    <property type="match status" value="2"/>
</dbReference>
<keyword evidence="9" id="KW-1185">Reference proteome</keyword>
<organism evidence="8 9">
    <name type="scientific">Paenibacillus pectinilyticus</name>
    <dbReference type="NCBI Taxonomy" id="512399"/>
    <lineage>
        <taxon>Bacteria</taxon>
        <taxon>Bacillati</taxon>
        <taxon>Bacillota</taxon>
        <taxon>Bacilli</taxon>
        <taxon>Bacillales</taxon>
        <taxon>Paenibacillaceae</taxon>
        <taxon>Paenibacillus</taxon>
    </lineage>
</organism>
<comment type="pathway">
    <text evidence="1">Glycan metabolism; L-arabinan degradation.</text>
</comment>
<dbReference type="CDD" id="cd08998">
    <property type="entry name" value="GH43_Arb43a-like"/>
    <property type="match status" value="1"/>
</dbReference>
<dbReference type="InterPro" id="IPR023296">
    <property type="entry name" value="Glyco_hydro_beta-prop_sf"/>
</dbReference>
<evidence type="ECO:0000256" key="1">
    <source>
        <dbReference type="ARBA" id="ARBA00004834"/>
    </source>
</evidence>
<dbReference type="InterPro" id="IPR006710">
    <property type="entry name" value="Glyco_hydro_43"/>
</dbReference>
<dbReference type="PANTHER" id="PTHR43301:SF3">
    <property type="entry name" value="ARABINAN ENDO-1,5-ALPHA-L-ARABINOSIDASE A-RELATED"/>
    <property type="match status" value="1"/>
</dbReference>
<sequence length="602" mass="64836">MHDPSLIKVGSCYYGFSTGFEGGPGNGSITIRKTCDTTITTGWTYVGTIWNSVPAWITTRLGSTPPNIWAPDINYFNGQYYLYYGASIWGTNTATMGLATATNIEGPWTDQGEVTNVNYPIDPNVVWGPNNIPYITWGSWTGNGINMHVLDAATGKLSTTDNNLWHIGNGLENSTITSNNGYYYLLGSRGNCCSGVNSTYYTVVGRSTSITGPYLDENGVDLNSGGGTTILTGAGPEVAGGGADIFDDGSVKRLAYHYYDANNAGSETLNVRTLFFGNSARTGAADWINVSAPIYTPITGGTVTVSSSIENFGWLKSTVNDGQESSVSGAMGWSSSNSLTTNHTEWVQLDMGTNKSFSQVKLFPRTDGANKGYGFPIDFTIQLSTDGTNWTTVTTKTATPLPSGAQVYNFSATTARYVKINGTNLRTNPNDQNAYRMQFAEIETSGMNSGNLAVLKPVTASSSYEGSDWFTHRVNDGQKNAVYGSKGWSSNSSLTTNHTESIAIDTGAVQSISKVDLYPRNDSATQLGYGFPIDFTIKVSSDNVNWTTVVTRSAYALPGNSVQSFSFTSQSARYVKITGTNLRSNPNDNNAYRMQLAEIEIY</sequence>
<dbReference type="GO" id="GO:0004553">
    <property type="term" value="F:hydrolase activity, hydrolyzing O-glycosyl compounds"/>
    <property type="evidence" value="ECO:0007669"/>
    <property type="project" value="InterPro"/>
</dbReference>
<evidence type="ECO:0000256" key="6">
    <source>
        <dbReference type="PIRSR" id="PIRSR606710-2"/>
    </source>
</evidence>
<dbReference type="SUPFAM" id="SSF75005">
    <property type="entry name" value="Arabinanase/levansucrase/invertase"/>
    <property type="match status" value="1"/>
</dbReference>
<dbReference type="SUPFAM" id="SSF49785">
    <property type="entry name" value="Galactose-binding domain-like"/>
    <property type="match status" value="2"/>
</dbReference>
<dbReference type="Gene3D" id="2.60.120.260">
    <property type="entry name" value="Galactose-binding domain-like"/>
    <property type="match status" value="2"/>
</dbReference>
<protein>
    <recommendedName>
        <fullName evidence="7">F5/8 type C domain-containing protein</fullName>
    </recommendedName>
</protein>
<dbReference type="AlphaFoldDB" id="A0A1C1A3E0"/>
<evidence type="ECO:0000256" key="3">
    <source>
        <dbReference type="ARBA" id="ARBA00022801"/>
    </source>
</evidence>
<dbReference type="InterPro" id="IPR008979">
    <property type="entry name" value="Galactose-bd-like_sf"/>
</dbReference>
<accession>A0A1C1A3E0</accession>
<evidence type="ECO:0000259" key="7">
    <source>
        <dbReference type="PROSITE" id="PS50022"/>
    </source>
</evidence>
<dbReference type="STRING" id="512399.A8709_13290"/>
<dbReference type="PANTHER" id="PTHR43301">
    <property type="entry name" value="ARABINAN ENDO-1,5-ALPHA-L-ARABINOSIDASE"/>
    <property type="match status" value="1"/>
</dbReference>
<keyword evidence="4" id="KW-0326">Glycosidase</keyword>
<dbReference type="Gene3D" id="2.115.10.20">
    <property type="entry name" value="Glycosyl hydrolase domain, family 43"/>
    <property type="match status" value="1"/>
</dbReference>
<comment type="caution">
    <text evidence="8">The sequence shown here is derived from an EMBL/GenBank/DDBJ whole genome shotgun (WGS) entry which is preliminary data.</text>
</comment>
<dbReference type="Pfam" id="PF00754">
    <property type="entry name" value="F5_F8_type_C"/>
    <property type="match status" value="2"/>
</dbReference>
<evidence type="ECO:0000313" key="8">
    <source>
        <dbReference type="EMBL" id="OCT15081.1"/>
    </source>
</evidence>
<dbReference type="RefSeq" id="WP_065851991.1">
    <property type="nucleotide sequence ID" value="NZ_LYPC01000014.1"/>
</dbReference>
<feature type="active site" description="Proton acceptor" evidence="5">
    <location>
        <position position="3"/>
    </location>
</feature>
<evidence type="ECO:0000256" key="4">
    <source>
        <dbReference type="ARBA" id="ARBA00023295"/>
    </source>
</evidence>
<dbReference type="InterPro" id="IPR000421">
    <property type="entry name" value="FA58C"/>
</dbReference>
<evidence type="ECO:0000313" key="9">
    <source>
        <dbReference type="Proteomes" id="UP000093309"/>
    </source>
</evidence>
<dbReference type="Proteomes" id="UP000093309">
    <property type="component" value="Unassembled WGS sequence"/>
</dbReference>
<reference evidence="9" key="1">
    <citation type="submission" date="2016-05" db="EMBL/GenBank/DDBJ databases">
        <title>Paenibacillus oryzae. sp. nov., isolated from the rice root.</title>
        <authorList>
            <person name="Zhang J."/>
            <person name="Zhang X."/>
        </authorList>
    </citation>
    <scope>NUCLEOTIDE SEQUENCE [LARGE SCALE GENOMIC DNA]</scope>
    <source>
        <strain evidence="9">KCTC13222</strain>
    </source>
</reference>
<proteinExistence type="inferred from homology"/>
<name>A0A1C1A3E0_9BACL</name>
<feature type="domain" description="F5/8 type C" evidence="7">
    <location>
        <begin position="440"/>
        <end position="602"/>
    </location>
</feature>
<evidence type="ECO:0000256" key="2">
    <source>
        <dbReference type="ARBA" id="ARBA00009865"/>
    </source>
</evidence>
<evidence type="ECO:0000256" key="5">
    <source>
        <dbReference type="PIRSR" id="PIRSR606710-1"/>
    </source>
</evidence>
<feature type="domain" description="F5/8 type C" evidence="7">
    <location>
        <begin position="282"/>
        <end position="420"/>
    </location>
</feature>
<feature type="active site" description="Proton donor" evidence="5">
    <location>
        <position position="172"/>
    </location>
</feature>